<dbReference type="Pfam" id="PF07833">
    <property type="entry name" value="Cu_amine_oxidN1"/>
    <property type="match status" value="1"/>
</dbReference>
<evidence type="ECO:0000259" key="2">
    <source>
        <dbReference type="Pfam" id="PF07833"/>
    </source>
</evidence>
<name>A0A7Z2ZLP0_9BACL</name>
<keyword evidence="1" id="KW-0732">Signal</keyword>
<dbReference type="RefSeq" id="WP_169280784.1">
    <property type="nucleotide sequence ID" value="NZ_CP051680.1"/>
</dbReference>
<protein>
    <submittedName>
        <fullName evidence="3">Copper amine oxidase N-terminal domain-containing protein</fullName>
    </submittedName>
</protein>
<feature type="domain" description="Copper amine oxidase-like N-terminal" evidence="2">
    <location>
        <begin position="123"/>
        <end position="162"/>
    </location>
</feature>
<dbReference type="EMBL" id="CP051680">
    <property type="protein sequence ID" value="QJD84501.1"/>
    <property type="molecule type" value="Genomic_DNA"/>
</dbReference>
<organism evidence="3 4">
    <name type="scientific">Cohnella herbarum</name>
    <dbReference type="NCBI Taxonomy" id="2728023"/>
    <lineage>
        <taxon>Bacteria</taxon>
        <taxon>Bacillati</taxon>
        <taxon>Bacillota</taxon>
        <taxon>Bacilli</taxon>
        <taxon>Bacillales</taxon>
        <taxon>Paenibacillaceae</taxon>
        <taxon>Cohnella</taxon>
    </lineage>
</organism>
<sequence length="334" mass="37765">MRKQNILITLGLCVVLSLPSQIYASESKSLYATQIVLNDNLVEFPKTLPAVVNNGRVFVPVRFVEHPQIQGQFLIAEEQGTRSVSIYRDDVNIGFVLGQGTFRYRQMSGERETSHTGDLEGAVPFLQGEEAMIPLRPFAEALGIEVKWDNRTKSALVITGEKYRSELESPEEWAEWVGEYPVEWDEEAAKAITEEELKAYIAERKLPIVDYKLVSKYEAVVLEVREDEASTYSIQRLRNGKLGQENMMISVGEDKEGISFKRSHGYMSVVIYDKAKGHRITSCVISVSNKGETKKLKFDIGDQRGYLLPLSKGITSGLINLYGEDGFVYEEIFW</sequence>
<accession>A0A7Z2ZLP0</accession>
<dbReference type="Proteomes" id="UP000502248">
    <property type="component" value="Chromosome"/>
</dbReference>
<keyword evidence="4" id="KW-1185">Reference proteome</keyword>
<dbReference type="KEGG" id="cheb:HH215_15835"/>
<gene>
    <name evidence="3" type="ORF">HH215_15835</name>
</gene>
<proteinExistence type="predicted"/>
<feature type="chain" id="PRO_5030620484" evidence="1">
    <location>
        <begin position="25"/>
        <end position="334"/>
    </location>
</feature>
<dbReference type="SUPFAM" id="SSF55383">
    <property type="entry name" value="Copper amine oxidase, domain N"/>
    <property type="match status" value="1"/>
</dbReference>
<dbReference type="AlphaFoldDB" id="A0A7Z2ZLP0"/>
<evidence type="ECO:0000313" key="3">
    <source>
        <dbReference type="EMBL" id="QJD84501.1"/>
    </source>
</evidence>
<dbReference type="InterPro" id="IPR036582">
    <property type="entry name" value="Mao_N_sf"/>
</dbReference>
<evidence type="ECO:0000313" key="4">
    <source>
        <dbReference type="Proteomes" id="UP000502248"/>
    </source>
</evidence>
<reference evidence="3 4" key="1">
    <citation type="submission" date="2020-04" db="EMBL/GenBank/DDBJ databases">
        <title>Genome sequencing of novel species.</title>
        <authorList>
            <person name="Heo J."/>
            <person name="Kim S.-J."/>
            <person name="Kim J.-S."/>
            <person name="Hong S.-B."/>
            <person name="Kwon S.-W."/>
        </authorList>
    </citation>
    <scope>NUCLEOTIDE SEQUENCE [LARGE SCALE GENOMIC DNA]</scope>
    <source>
        <strain evidence="3 4">MFER-1</strain>
    </source>
</reference>
<dbReference type="InterPro" id="IPR012854">
    <property type="entry name" value="Cu_amine_oxidase-like_N"/>
</dbReference>
<dbReference type="Gene3D" id="3.30.457.10">
    <property type="entry name" value="Copper amine oxidase-like, N-terminal domain"/>
    <property type="match status" value="1"/>
</dbReference>
<feature type="signal peptide" evidence="1">
    <location>
        <begin position="1"/>
        <end position="24"/>
    </location>
</feature>
<evidence type="ECO:0000256" key="1">
    <source>
        <dbReference type="SAM" id="SignalP"/>
    </source>
</evidence>